<proteinExistence type="predicted"/>
<sequence length="435" mass="49191">MPLLRDAIDEPQALGESSVTSKTRFIKIFHPGYYEPDEEQYDPNGDVLISLPALDDGGIHHDTAHTACAILAANRWDGYFSRDPEGRGKIDRPPDGILRDKSYFFCLPSTSTSPGSNEHPYPVIARFSDWRFPHDDLPPLWKRLQKHMEDVGAGSQLVDNSRCCLSNYADGIEQAHLVPSSQSIWWSINAMSQYCQMRLSSTNPINAPANFLTLRSDIHKVFDERHFCFVPKIEGADEGEVGERQRSTGVPRLAGHVFNPTPGGQLPRLFHNRCLHDLPSVVSVECLFARFAWTIFSPTIFRDFLYASTKPRRIKTWDPGSRKFVIENADPERCNRIFTNARARSESPKKRSRGDGRGNNEAEASETYLDELSSGEDTSGDDDSWPSRPSGSDTTDDDDGKWERGRTKKRKFDDSDDGLTRQTITTPRNLHRPEF</sequence>
<name>A0A8H4KI16_9HYPO</name>
<feature type="region of interest" description="Disordered" evidence="1">
    <location>
        <begin position="338"/>
        <end position="435"/>
    </location>
</feature>
<comment type="caution">
    <text evidence="3">The sequence shown here is derived from an EMBL/GenBank/DDBJ whole genome shotgun (WGS) entry which is preliminary data.</text>
</comment>
<dbReference type="OrthoDB" id="2142759at2759"/>
<evidence type="ECO:0000313" key="4">
    <source>
        <dbReference type="Proteomes" id="UP000554235"/>
    </source>
</evidence>
<dbReference type="InterPro" id="IPR003615">
    <property type="entry name" value="HNH_nuc"/>
</dbReference>
<accession>A0A8H4KI16</accession>
<feature type="domain" description="HNH nuclease" evidence="2">
    <location>
        <begin position="163"/>
        <end position="230"/>
    </location>
</feature>
<dbReference type="AlphaFoldDB" id="A0A8H4KI16"/>
<keyword evidence="4" id="KW-1185">Reference proteome</keyword>
<dbReference type="Proteomes" id="UP000554235">
    <property type="component" value="Unassembled WGS sequence"/>
</dbReference>
<dbReference type="EMBL" id="JAADYS010003193">
    <property type="protein sequence ID" value="KAF4449623.1"/>
    <property type="molecule type" value="Genomic_DNA"/>
</dbReference>
<dbReference type="Pfam" id="PF13391">
    <property type="entry name" value="HNH_2"/>
    <property type="match status" value="1"/>
</dbReference>
<organism evidence="3 4">
    <name type="scientific">Fusarium albosuccineum</name>
    <dbReference type="NCBI Taxonomy" id="1237068"/>
    <lineage>
        <taxon>Eukaryota</taxon>
        <taxon>Fungi</taxon>
        <taxon>Dikarya</taxon>
        <taxon>Ascomycota</taxon>
        <taxon>Pezizomycotina</taxon>
        <taxon>Sordariomycetes</taxon>
        <taxon>Hypocreomycetidae</taxon>
        <taxon>Hypocreales</taxon>
        <taxon>Nectriaceae</taxon>
        <taxon>Fusarium</taxon>
        <taxon>Fusarium decemcellulare species complex</taxon>
    </lineage>
</organism>
<evidence type="ECO:0000313" key="3">
    <source>
        <dbReference type="EMBL" id="KAF4449623.1"/>
    </source>
</evidence>
<feature type="compositionally biased region" description="Basic and acidic residues" evidence="1">
    <location>
        <begin position="343"/>
        <end position="360"/>
    </location>
</feature>
<protein>
    <recommendedName>
        <fullName evidence="2">HNH nuclease domain-containing protein</fullName>
    </recommendedName>
</protein>
<gene>
    <name evidence="3" type="ORF">FALBO_16621</name>
</gene>
<evidence type="ECO:0000259" key="2">
    <source>
        <dbReference type="Pfam" id="PF13391"/>
    </source>
</evidence>
<reference evidence="3 4" key="1">
    <citation type="submission" date="2020-01" db="EMBL/GenBank/DDBJ databases">
        <title>Identification and distribution of gene clusters putatively required for synthesis of sphingolipid metabolism inhibitors in phylogenetically diverse species of the filamentous fungus Fusarium.</title>
        <authorList>
            <person name="Kim H.-S."/>
            <person name="Busman M."/>
            <person name="Brown D.W."/>
            <person name="Divon H."/>
            <person name="Uhlig S."/>
            <person name="Proctor R.H."/>
        </authorList>
    </citation>
    <scope>NUCLEOTIDE SEQUENCE [LARGE SCALE GENOMIC DNA]</scope>
    <source>
        <strain evidence="3 4">NRRL 20459</strain>
    </source>
</reference>
<evidence type="ECO:0000256" key="1">
    <source>
        <dbReference type="SAM" id="MobiDB-lite"/>
    </source>
</evidence>